<dbReference type="EMBL" id="CP136921">
    <property type="protein sequence ID" value="WOO32270.1"/>
    <property type="molecule type" value="Genomic_DNA"/>
</dbReference>
<reference evidence="4 5" key="1">
    <citation type="submission" date="2023-03" db="EMBL/GenBank/DDBJ databases">
        <title>Diaphorobacter basophil sp. nov., isolated from a sewage-treatment plant.</title>
        <authorList>
            <person name="Yang K."/>
        </authorList>
    </citation>
    <scope>NUCLEOTIDE SEQUENCE [LARGE SCALE GENOMIC DNA]</scope>
    <source>
        <strain evidence="4 5">Y-1</strain>
    </source>
</reference>
<organism evidence="4 5">
    <name type="scientific">Diaphorobacter limosus</name>
    <dbReference type="NCBI Taxonomy" id="3036128"/>
    <lineage>
        <taxon>Bacteria</taxon>
        <taxon>Pseudomonadati</taxon>
        <taxon>Pseudomonadota</taxon>
        <taxon>Betaproteobacteria</taxon>
        <taxon>Burkholderiales</taxon>
        <taxon>Comamonadaceae</taxon>
        <taxon>Diaphorobacter</taxon>
    </lineage>
</organism>
<feature type="chain" id="PRO_5045545089" evidence="2">
    <location>
        <begin position="22"/>
        <end position="182"/>
    </location>
</feature>
<dbReference type="Pfam" id="PF13511">
    <property type="entry name" value="DUF4124"/>
    <property type="match status" value="1"/>
</dbReference>
<evidence type="ECO:0000259" key="3">
    <source>
        <dbReference type="Pfam" id="PF13511"/>
    </source>
</evidence>
<evidence type="ECO:0000313" key="4">
    <source>
        <dbReference type="EMBL" id="WOO32270.1"/>
    </source>
</evidence>
<accession>A0ABZ0J437</accession>
<evidence type="ECO:0000256" key="1">
    <source>
        <dbReference type="SAM" id="Coils"/>
    </source>
</evidence>
<name>A0ABZ0J437_9BURK</name>
<dbReference type="RefSeq" id="WP_083766782.1">
    <property type="nucleotide sequence ID" value="NZ_CP136921.1"/>
</dbReference>
<dbReference type="InterPro" id="IPR025392">
    <property type="entry name" value="DUF4124"/>
</dbReference>
<keyword evidence="2" id="KW-0732">Signal</keyword>
<protein>
    <submittedName>
        <fullName evidence="4">DUF4124 domain-containing protein</fullName>
    </submittedName>
</protein>
<sequence length="182" mass="20776">MKKRKIFAFLFLAFAMTTGYAQVYKCIVNGRTIFSDAPCQAGSTGVLIQEKKDPEQIYQERLQALEAENRKLQQQALRREQQLNEQLTRPQPVQGQSAPPGVRYDVTVSEQTRRCDMEKNTITNKKRREGAECLKLRSMLNMPEPTRVIINNQNTPSHPRTVINNQTGKPCTVFPGGHMECH</sequence>
<evidence type="ECO:0000256" key="2">
    <source>
        <dbReference type="SAM" id="SignalP"/>
    </source>
</evidence>
<dbReference type="Proteomes" id="UP001303211">
    <property type="component" value="Chromosome"/>
</dbReference>
<gene>
    <name evidence="4" type="ORF">P4826_18080</name>
</gene>
<feature type="signal peptide" evidence="2">
    <location>
        <begin position="1"/>
        <end position="21"/>
    </location>
</feature>
<feature type="domain" description="DUF4124" evidence="3">
    <location>
        <begin position="11"/>
        <end position="56"/>
    </location>
</feature>
<feature type="coiled-coil region" evidence="1">
    <location>
        <begin position="55"/>
        <end position="85"/>
    </location>
</feature>
<keyword evidence="1" id="KW-0175">Coiled coil</keyword>
<evidence type="ECO:0000313" key="5">
    <source>
        <dbReference type="Proteomes" id="UP001303211"/>
    </source>
</evidence>
<proteinExistence type="predicted"/>
<keyword evidence="5" id="KW-1185">Reference proteome</keyword>